<name>A0A9X2JDQ9_9SPHI</name>
<organism evidence="1 2">
    <name type="scientific">Solitalea agri</name>
    <dbReference type="NCBI Taxonomy" id="2953739"/>
    <lineage>
        <taxon>Bacteria</taxon>
        <taxon>Pseudomonadati</taxon>
        <taxon>Bacteroidota</taxon>
        <taxon>Sphingobacteriia</taxon>
        <taxon>Sphingobacteriales</taxon>
        <taxon>Sphingobacteriaceae</taxon>
        <taxon>Solitalea</taxon>
    </lineage>
</organism>
<accession>A0A9X2JDQ9</accession>
<evidence type="ECO:0000313" key="1">
    <source>
        <dbReference type="EMBL" id="MCO4293170.1"/>
    </source>
</evidence>
<dbReference type="EMBL" id="JAMWYS010000032">
    <property type="protein sequence ID" value="MCO4293170.1"/>
    <property type="molecule type" value="Genomic_DNA"/>
</dbReference>
<dbReference type="Proteomes" id="UP001155182">
    <property type="component" value="Unassembled WGS sequence"/>
</dbReference>
<comment type="caution">
    <text evidence="1">The sequence shown here is derived from an EMBL/GenBank/DDBJ whole genome shotgun (WGS) entry which is preliminary data.</text>
</comment>
<sequence length="156" mass="18228">MPRPGTRPTLGTSLSLALGAILLSKTTMIEQQITFSKWTSIISDTIYPSIDKIETEGYQLKVLLSDSEGYQYILNTKVEVYEISHEEHFFHYWEQLNKSEYKLGNTLEIKNSSWLKRFSTLQDDPDQYLHLMIISDDIVLQFITEEYPVLWQISKQ</sequence>
<keyword evidence="2" id="KW-1185">Reference proteome</keyword>
<dbReference type="AlphaFoldDB" id="A0A9X2JDQ9"/>
<reference evidence="1" key="1">
    <citation type="submission" date="2022-06" db="EMBL/GenBank/DDBJ databases">
        <title>Solitalea sp. MAHUQ-68 isolated from rhizospheric soil.</title>
        <authorList>
            <person name="Huq M.A."/>
        </authorList>
    </citation>
    <scope>NUCLEOTIDE SEQUENCE</scope>
    <source>
        <strain evidence="1">MAHUQ-68</strain>
    </source>
</reference>
<protein>
    <submittedName>
        <fullName evidence="1">Uncharacterized protein</fullName>
    </submittedName>
</protein>
<gene>
    <name evidence="1" type="ORF">NF867_09865</name>
</gene>
<evidence type="ECO:0000313" key="2">
    <source>
        <dbReference type="Proteomes" id="UP001155182"/>
    </source>
</evidence>
<proteinExistence type="predicted"/>
<dbReference type="RefSeq" id="WP_252587672.1">
    <property type="nucleotide sequence ID" value="NZ_JAMWYS010000032.1"/>
</dbReference>